<dbReference type="PROSITE" id="PS51257">
    <property type="entry name" value="PROKAR_LIPOPROTEIN"/>
    <property type="match status" value="1"/>
</dbReference>
<dbReference type="CDD" id="cd15830">
    <property type="entry name" value="BamD"/>
    <property type="match status" value="1"/>
</dbReference>
<keyword evidence="1 6" id="KW-0732">Signal</keyword>
<evidence type="ECO:0000313" key="8">
    <source>
        <dbReference type="EMBL" id="AJA45541.1"/>
    </source>
</evidence>
<evidence type="ECO:0000313" key="9">
    <source>
        <dbReference type="EMBL" id="PXY94978.1"/>
    </source>
</evidence>
<dbReference type="GO" id="GO:0043165">
    <property type="term" value="P:Gram-negative-bacterium-type cell outer membrane assembly"/>
    <property type="evidence" value="ECO:0007669"/>
    <property type="project" value="UniProtKB-UniRule"/>
</dbReference>
<gene>
    <name evidence="6" type="primary">bamD</name>
    <name evidence="9" type="ORF">DKK76_08280</name>
    <name evidence="8" type="ORF">FPB0191_01725</name>
</gene>
<evidence type="ECO:0000259" key="7">
    <source>
        <dbReference type="Pfam" id="PF13525"/>
    </source>
</evidence>
<evidence type="ECO:0000256" key="5">
    <source>
        <dbReference type="ARBA" id="ARBA00023288"/>
    </source>
</evidence>
<protein>
    <recommendedName>
        <fullName evidence="6">Outer membrane protein assembly factor BamD</fullName>
    </recommendedName>
</protein>
<dbReference type="RefSeq" id="WP_082018293.1">
    <property type="nucleotide sequence ID" value="NZ_CALYQC010000069.1"/>
</dbReference>
<dbReference type="InterPro" id="IPR039565">
    <property type="entry name" value="BamD-like"/>
</dbReference>
<proteinExistence type="inferred from homology"/>
<evidence type="ECO:0000256" key="6">
    <source>
        <dbReference type="HAMAP-Rule" id="MF_00922"/>
    </source>
</evidence>
<dbReference type="GO" id="GO:1990063">
    <property type="term" value="C:Bam protein complex"/>
    <property type="evidence" value="ECO:0007669"/>
    <property type="project" value="TreeGrafter"/>
</dbReference>
<dbReference type="EMBL" id="QGLM01000017">
    <property type="protein sequence ID" value="PXY94978.1"/>
    <property type="molecule type" value="Genomic_DNA"/>
</dbReference>
<dbReference type="PANTHER" id="PTHR37423">
    <property type="entry name" value="SOLUBLE LYTIC MUREIN TRANSGLYCOSYLASE-RELATED"/>
    <property type="match status" value="1"/>
</dbReference>
<dbReference type="InterPro" id="IPR011990">
    <property type="entry name" value="TPR-like_helical_dom_sf"/>
</dbReference>
<dbReference type="HOGENOM" id="CLU_065982_0_2_6"/>
<reference evidence="9 11" key="2">
    <citation type="submission" date="2018-05" db="EMBL/GenBank/DDBJ databases">
        <title>Reference genomes for bee gut microbiota database.</title>
        <authorList>
            <person name="Ellegaard K.M."/>
        </authorList>
    </citation>
    <scope>NUCLEOTIDE SEQUENCE [LARGE SCALE GENOMIC DNA]</scope>
    <source>
        <strain evidence="9 11">ESL0167</strain>
    </source>
</reference>
<dbReference type="GO" id="GO:0051205">
    <property type="term" value="P:protein insertion into membrane"/>
    <property type="evidence" value="ECO:0007669"/>
    <property type="project" value="UniProtKB-UniRule"/>
</dbReference>
<dbReference type="STRING" id="1267021.FPB0191_01725"/>
<accession>A0A0A7S8E3</accession>
<dbReference type="InterPro" id="IPR017689">
    <property type="entry name" value="BamD"/>
</dbReference>
<evidence type="ECO:0000256" key="4">
    <source>
        <dbReference type="ARBA" id="ARBA00023237"/>
    </source>
</evidence>
<keyword evidence="3 6" id="KW-0564">Palmitate</keyword>
<evidence type="ECO:0000256" key="1">
    <source>
        <dbReference type="ARBA" id="ARBA00022729"/>
    </source>
</evidence>
<dbReference type="EMBL" id="CP009056">
    <property type="protein sequence ID" value="AJA45541.1"/>
    <property type="molecule type" value="Genomic_DNA"/>
</dbReference>
<dbReference type="Pfam" id="PF13525">
    <property type="entry name" value="YfiO"/>
    <property type="match status" value="1"/>
</dbReference>
<keyword evidence="4 6" id="KW-0998">Cell outer membrane</keyword>
<dbReference type="Proteomes" id="UP000030901">
    <property type="component" value="Chromosome"/>
</dbReference>
<sequence length="258" mass="29844">MKLYLKYLLVVSITGLLFGCTSSKPNFENVPEKELFTKAQQELENGNIRTSIAVLEEMDKSFPFGPYSQQVQLDLIYAYYKSNDYPITIASIDRFIKLNPTNSNIDWVIYLRGLSNMAQDDNQIQSWFNVNRSDRDYSFAVAAFKDFNYLIASYPNSPYSYDAEKRLVALKNRLANYQLKVAQYYDERGAYVAVVNRVTKMLEDYSDTDATRRGINLMKNAYVELGLFEEASKAELLYQANIDQVSSTDEDKDFLWVF</sequence>
<comment type="similarity">
    <text evidence="6">Belongs to the BamD family.</text>
</comment>
<feature type="domain" description="Outer membrane lipoprotein BamD-like" evidence="7">
    <location>
        <begin position="30"/>
        <end position="235"/>
    </location>
</feature>
<evidence type="ECO:0000256" key="3">
    <source>
        <dbReference type="ARBA" id="ARBA00023139"/>
    </source>
</evidence>
<evidence type="ECO:0000313" key="10">
    <source>
        <dbReference type="Proteomes" id="UP000030901"/>
    </source>
</evidence>
<comment type="subunit">
    <text evidence="6">Part of the Bam complex.</text>
</comment>
<dbReference type="HAMAP" id="MF_00922">
    <property type="entry name" value="OM_assembly_BamD"/>
    <property type="match status" value="1"/>
</dbReference>
<keyword evidence="5 6" id="KW-0449">Lipoprotein</keyword>
<evidence type="ECO:0000313" key="11">
    <source>
        <dbReference type="Proteomes" id="UP000247838"/>
    </source>
</evidence>
<evidence type="ECO:0000256" key="2">
    <source>
        <dbReference type="ARBA" id="ARBA00023136"/>
    </source>
</evidence>
<dbReference type="NCBIfam" id="TIGR03302">
    <property type="entry name" value="OM_YfiO"/>
    <property type="match status" value="1"/>
</dbReference>
<keyword evidence="10" id="KW-1185">Reference proteome</keyword>
<dbReference type="Gene3D" id="1.25.40.10">
    <property type="entry name" value="Tetratricopeptide repeat domain"/>
    <property type="match status" value="1"/>
</dbReference>
<organism evidence="8 10">
    <name type="scientific">Frischella perrara</name>
    <dbReference type="NCBI Taxonomy" id="1267021"/>
    <lineage>
        <taxon>Bacteria</taxon>
        <taxon>Pseudomonadati</taxon>
        <taxon>Pseudomonadota</taxon>
        <taxon>Gammaproteobacteria</taxon>
        <taxon>Orbales</taxon>
        <taxon>Orbaceae</taxon>
        <taxon>Frischella</taxon>
    </lineage>
</organism>
<comment type="function">
    <text evidence="6">Part of the outer membrane protein assembly complex, which is involved in assembly and insertion of beta-barrel proteins into the outer membrane.</text>
</comment>
<dbReference type="AlphaFoldDB" id="A0A0A7S8E3"/>
<dbReference type="Proteomes" id="UP000247838">
    <property type="component" value="Unassembled WGS sequence"/>
</dbReference>
<dbReference type="PANTHER" id="PTHR37423:SF1">
    <property type="entry name" value="OUTER MEMBRANE PROTEIN ASSEMBLY FACTOR BAMD"/>
    <property type="match status" value="1"/>
</dbReference>
<keyword evidence="2 6" id="KW-0472">Membrane</keyword>
<name>A0A0A7S8E3_FRIPE</name>
<reference evidence="8 10" key="1">
    <citation type="journal article" date="2014" name="Appl. Environ. Microbiol.">
        <title>Gut symbionts from distinct hosts exhibit genotoxic activity via divergent colibactin biosynthetic pathways.</title>
        <authorList>
            <person name="Engel P."/>
            <person name="Vizcaino M.I."/>
            <person name="Crawford J.M."/>
        </authorList>
    </citation>
    <scope>NUCLEOTIDE SEQUENCE [LARGE SCALE GENOMIC DNA]</scope>
    <source>
        <strain evidence="8 10">PEB0191</strain>
    </source>
</reference>
<dbReference type="KEGG" id="fpp:FPB0191_01725"/>
<comment type="subcellular location">
    <subcellularLocation>
        <location evidence="6">Cell outer membrane</location>
        <topology evidence="6">Lipid-anchor</topology>
    </subcellularLocation>
</comment>
<dbReference type="OrthoDB" id="9779191at2"/>